<comment type="caution">
    <text evidence="1">The sequence shown here is derived from an EMBL/GenBank/DDBJ whole genome shotgun (WGS) entry which is preliminary data.</text>
</comment>
<dbReference type="AlphaFoldDB" id="A0A8S2DD01"/>
<sequence>SLTVIDTILPLIHPAVVDLKIDRFLFVGKSFFQQFPSLKYLTLQNMTEEFIKQLRPYFSSFKRLLKVQFVHGDHRNYWLPNDFIKEIIQQNCSLKEAFLAEIEPLTRDTVAKLTLCSNLTVLQVNLEAGRDLLTLLHYLPQIQSVTCISDSEIKMQDFHTAIAPTSSLQKLDLEFLQKCNLNAIFYLLKSRLSLIDLSLKSQINMKYNERAIDGNRLKNELLQHLIALKTFKFSFIVSMEWETAIVPDTSAIIKTFNNDFYLKEHDWKVGAFQEDEFDSYHLFSLPYAYSDFDPCLTNKFVDFDTINCSLPLPSGSFNEVTSATVNNYIWRNSLPLLQYIKRNFINLKELEITLKVDDLDELKVGVGDYVNRLKEIVGQQLQFPKIKQLDYNARYFDFQHIYILFPNLIELKTTMKHVLICTNELKDQGKFFLKFKHLKRVEIYEAEHTGEISGEEEKNSINHIEVSDTDTQIDIVLDPSVKITDPSDFSDQKITTNTPTTINNSPVHLTPSANNSTTAVTTNQTISYPSFLVDQKPQFFDDLIIIDQNKDVTTPQPSSSTEYHPNTNEKLSELLEKLFSLPTATQEKLLTLFLSITNGLTSSAPLNLQKIIQKLLILSPASPSYSKRANSHTTTATLSSSNQSTMVSKSFKDIRKLYGNTATTTLATQQTHKRPLTLNDLKRVKTDDGDILDENFESTVKRRKSSPSDRVNKLLTRIENVVTTAEKIIPEFDLTED</sequence>
<name>A0A8S2DD01_9BILA</name>
<dbReference type="Proteomes" id="UP000682733">
    <property type="component" value="Unassembled WGS sequence"/>
</dbReference>
<dbReference type="EMBL" id="CAJOBA010002736">
    <property type="protein sequence ID" value="CAF3657579.1"/>
    <property type="molecule type" value="Genomic_DNA"/>
</dbReference>
<evidence type="ECO:0000313" key="3">
    <source>
        <dbReference type="Proteomes" id="UP000677228"/>
    </source>
</evidence>
<evidence type="ECO:0000313" key="2">
    <source>
        <dbReference type="EMBL" id="CAF3657579.1"/>
    </source>
</evidence>
<dbReference type="Proteomes" id="UP000677228">
    <property type="component" value="Unassembled WGS sequence"/>
</dbReference>
<dbReference type="SUPFAM" id="SSF52047">
    <property type="entry name" value="RNI-like"/>
    <property type="match status" value="1"/>
</dbReference>
<gene>
    <name evidence="1" type="ORF">OVA965_LOCUS8220</name>
    <name evidence="2" type="ORF">TMI583_LOCUS8216</name>
</gene>
<dbReference type="EMBL" id="CAJNOK010002735">
    <property type="protein sequence ID" value="CAF0872768.1"/>
    <property type="molecule type" value="Genomic_DNA"/>
</dbReference>
<feature type="non-terminal residue" evidence="1">
    <location>
        <position position="1"/>
    </location>
</feature>
<protein>
    <submittedName>
        <fullName evidence="1">Uncharacterized protein</fullName>
    </submittedName>
</protein>
<evidence type="ECO:0000313" key="1">
    <source>
        <dbReference type="EMBL" id="CAF0872768.1"/>
    </source>
</evidence>
<accession>A0A8S2DD01</accession>
<organism evidence="1 3">
    <name type="scientific">Didymodactylos carnosus</name>
    <dbReference type="NCBI Taxonomy" id="1234261"/>
    <lineage>
        <taxon>Eukaryota</taxon>
        <taxon>Metazoa</taxon>
        <taxon>Spiralia</taxon>
        <taxon>Gnathifera</taxon>
        <taxon>Rotifera</taxon>
        <taxon>Eurotatoria</taxon>
        <taxon>Bdelloidea</taxon>
        <taxon>Philodinida</taxon>
        <taxon>Philodinidae</taxon>
        <taxon>Didymodactylos</taxon>
    </lineage>
</organism>
<reference evidence="1" key="1">
    <citation type="submission" date="2021-02" db="EMBL/GenBank/DDBJ databases">
        <authorList>
            <person name="Nowell W R."/>
        </authorList>
    </citation>
    <scope>NUCLEOTIDE SEQUENCE</scope>
</reference>
<proteinExistence type="predicted"/>